<dbReference type="PATRIC" id="fig|408015.6.peg.3643"/>
<keyword evidence="7" id="KW-1185">Reference proteome</keyword>
<organism evidence="6 7">
    <name type="scientific">Streptomyces xiamenensis</name>
    <dbReference type="NCBI Taxonomy" id="408015"/>
    <lineage>
        <taxon>Bacteria</taxon>
        <taxon>Bacillati</taxon>
        <taxon>Actinomycetota</taxon>
        <taxon>Actinomycetes</taxon>
        <taxon>Kitasatosporales</taxon>
        <taxon>Streptomycetaceae</taxon>
        <taxon>Streptomyces</taxon>
    </lineage>
</organism>
<name>A0A0F7FXX2_9ACTN</name>
<dbReference type="PIRSF" id="PIRSF000390">
    <property type="entry name" value="PLP_StrS"/>
    <property type="match status" value="1"/>
</dbReference>
<sequence>MGRPTVGDRKRFLERLNGALDRQWLTNGGPLVHEFEDRVAEVAGTRHCVATSNATMALHLLYMATGLSGEVIMPAMTYVATAHAARALGLTPVFCDVDPDTGCIDPRRAEEAVTARTSGIVGVHLWGRPSAIDDLGKVAERHGLRLLFDAAHALGCSYRGRPVGGFGAAEVFSFHATKVVNSFEGGAVVTDDGDLAERLRSLRSFGFGPDGTSQRVGINAKMSEAAAAMGLTSLEAFEETRRHNRVNLDHYAAGLAGVDGVEVVTYDAAQNPNCQYVVIRVDEAVTGIHRDLLMRVLKEENITTQRYFSPACHQVEPYRTERPVVLPHTERLAEQVLALPTGPTVATADIHRVCEVLRCAVGAGPQVTERFRGCEETA</sequence>
<dbReference type="InterPro" id="IPR015421">
    <property type="entry name" value="PyrdxlP-dep_Trfase_major"/>
</dbReference>
<dbReference type="STRING" id="408015.SXIM_35940"/>
<reference evidence="6" key="1">
    <citation type="submission" date="2019-08" db="EMBL/GenBank/DDBJ databases">
        <title>Complete genome sequence of a mangrove-derived Streptomyces xiamenensis.</title>
        <authorList>
            <person name="Xu J."/>
        </authorList>
    </citation>
    <scope>NUCLEOTIDE SEQUENCE</scope>
    <source>
        <strain evidence="6">318</strain>
    </source>
</reference>
<dbReference type="Proteomes" id="UP000034034">
    <property type="component" value="Chromosome"/>
</dbReference>
<keyword evidence="6" id="KW-0032">Aminotransferase</keyword>
<dbReference type="PANTHER" id="PTHR30244">
    <property type="entry name" value="TRANSAMINASE"/>
    <property type="match status" value="1"/>
</dbReference>
<dbReference type="HOGENOM" id="CLU_033332_1_1_11"/>
<evidence type="ECO:0000256" key="5">
    <source>
        <dbReference type="RuleBase" id="RU004508"/>
    </source>
</evidence>
<protein>
    <submittedName>
        <fullName evidence="6">DegT/DnrJ/EryC1/StrS aminotransferase</fullName>
    </submittedName>
</protein>
<dbReference type="KEGG" id="sxi:SXIM_35940"/>
<accession>A0A0F7FXX2</accession>
<dbReference type="InterPro" id="IPR015424">
    <property type="entry name" value="PyrdxlP-dep_Trfase"/>
</dbReference>
<dbReference type="Pfam" id="PF01041">
    <property type="entry name" value="DegT_DnrJ_EryC1"/>
    <property type="match status" value="1"/>
</dbReference>
<keyword evidence="1 4" id="KW-0663">Pyridoxal phosphate</keyword>
<dbReference type="AlphaFoldDB" id="A0A0F7FXX2"/>
<keyword evidence="6" id="KW-0808">Transferase</keyword>
<evidence type="ECO:0000313" key="6">
    <source>
        <dbReference type="EMBL" id="AKG44978.1"/>
    </source>
</evidence>
<dbReference type="Gene3D" id="3.90.1150.10">
    <property type="entry name" value="Aspartate Aminotransferase, domain 1"/>
    <property type="match status" value="1"/>
</dbReference>
<feature type="modified residue" description="N6-(pyridoxal phosphate)lysine" evidence="4">
    <location>
        <position position="178"/>
    </location>
</feature>
<evidence type="ECO:0000256" key="4">
    <source>
        <dbReference type="PIRSR" id="PIRSR000390-2"/>
    </source>
</evidence>
<dbReference type="EMBL" id="CP009922">
    <property type="protein sequence ID" value="AKG44978.1"/>
    <property type="molecule type" value="Genomic_DNA"/>
</dbReference>
<evidence type="ECO:0000256" key="3">
    <source>
        <dbReference type="PIRSR" id="PIRSR000390-1"/>
    </source>
</evidence>
<dbReference type="CDD" id="cd00616">
    <property type="entry name" value="AHBA_syn"/>
    <property type="match status" value="1"/>
</dbReference>
<proteinExistence type="inferred from homology"/>
<dbReference type="RefSeq" id="WP_342783609.1">
    <property type="nucleotide sequence ID" value="NZ_CP009922.3"/>
</dbReference>
<dbReference type="InterPro" id="IPR015422">
    <property type="entry name" value="PyrdxlP-dep_Trfase_small"/>
</dbReference>
<dbReference type="SUPFAM" id="SSF53383">
    <property type="entry name" value="PLP-dependent transferases"/>
    <property type="match status" value="1"/>
</dbReference>
<gene>
    <name evidence="6" type="ORF">SXIM_35940</name>
</gene>
<evidence type="ECO:0000256" key="2">
    <source>
        <dbReference type="ARBA" id="ARBA00037999"/>
    </source>
</evidence>
<comment type="similarity">
    <text evidence="2 5">Belongs to the DegT/DnrJ/EryC1 family.</text>
</comment>
<dbReference type="InterPro" id="IPR000653">
    <property type="entry name" value="DegT/StrS_aminotransferase"/>
</dbReference>
<dbReference type="PANTHER" id="PTHR30244:SF9">
    <property type="entry name" value="PROTEIN RV3402C"/>
    <property type="match status" value="1"/>
</dbReference>
<dbReference type="Gene3D" id="3.40.640.10">
    <property type="entry name" value="Type I PLP-dependent aspartate aminotransferase-like (Major domain)"/>
    <property type="match status" value="1"/>
</dbReference>
<dbReference type="GO" id="GO:0008483">
    <property type="term" value="F:transaminase activity"/>
    <property type="evidence" value="ECO:0007669"/>
    <property type="project" value="UniProtKB-KW"/>
</dbReference>
<evidence type="ECO:0000256" key="1">
    <source>
        <dbReference type="ARBA" id="ARBA00022898"/>
    </source>
</evidence>
<evidence type="ECO:0000313" key="7">
    <source>
        <dbReference type="Proteomes" id="UP000034034"/>
    </source>
</evidence>
<dbReference type="GO" id="GO:0000271">
    <property type="term" value="P:polysaccharide biosynthetic process"/>
    <property type="evidence" value="ECO:0007669"/>
    <property type="project" value="TreeGrafter"/>
</dbReference>
<dbReference type="GO" id="GO:0030170">
    <property type="term" value="F:pyridoxal phosphate binding"/>
    <property type="evidence" value="ECO:0007669"/>
    <property type="project" value="TreeGrafter"/>
</dbReference>
<feature type="active site" description="Proton acceptor" evidence="3">
    <location>
        <position position="178"/>
    </location>
</feature>